<accession>A0A315VAV0</accession>
<evidence type="ECO:0000256" key="9">
    <source>
        <dbReference type="ARBA" id="ARBA00022833"/>
    </source>
</evidence>
<dbReference type="PANTHER" id="PTHR24394:SF29">
    <property type="entry name" value="MYONEURIN"/>
    <property type="match status" value="1"/>
</dbReference>
<feature type="domain" description="C2H2-type" evidence="16">
    <location>
        <begin position="317"/>
        <end position="344"/>
    </location>
</feature>
<gene>
    <name evidence="17" type="ORF">CCH79_00016563</name>
</gene>
<name>A0A315VAV0_GAMAF</name>
<dbReference type="FunFam" id="3.30.160.60:FF:000227">
    <property type="entry name" value="fez family zinc finger protein 1"/>
    <property type="match status" value="1"/>
</dbReference>
<protein>
    <recommendedName>
        <fullName evidence="16">C2H2-type domain-containing protein</fullName>
    </recommendedName>
</protein>
<evidence type="ECO:0000256" key="8">
    <source>
        <dbReference type="ARBA" id="ARBA00022782"/>
    </source>
</evidence>
<evidence type="ECO:0000256" key="14">
    <source>
        <dbReference type="ARBA" id="ARBA00023242"/>
    </source>
</evidence>
<dbReference type="GO" id="GO:0008270">
    <property type="term" value="F:zinc ion binding"/>
    <property type="evidence" value="ECO:0007669"/>
    <property type="project" value="UniProtKB-KW"/>
</dbReference>
<evidence type="ECO:0000256" key="10">
    <source>
        <dbReference type="ARBA" id="ARBA00022902"/>
    </source>
</evidence>
<keyword evidence="8" id="KW-0221">Differentiation</keyword>
<organism evidence="17 18">
    <name type="scientific">Gambusia affinis</name>
    <name type="common">Western mosquitofish</name>
    <name type="synonym">Heterandria affinis</name>
    <dbReference type="NCBI Taxonomy" id="33528"/>
    <lineage>
        <taxon>Eukaryota</taxon>
        <taxon>Metazoa</taxon>
        <taxon>Chordata</taxon>
        <taxon>Craniata</taxon>
        <taxon>Vertebrata</taxon>
        <taxon>Euteleostomi</taxon>
        <taxon>Actinopterygii</taxon>
        <taxon>Neopterygii</taxon>
        <taxon>Teleostei</taxon>
        <taxon>Neoteleostei</taxon>
        <taxon>Acanthomorphata</taxon>
        <taxon>Ovalentaria</taxon>
        <taxon>Atherinomorphae</taxon>
        <taxon>Cyprinodontiformes</taxon>
        <taxon>Poeciliidae</taxon>
        <taxon>Poeciliinae</taxon>
        <taxon>Gambusia</taxon>
    </lineage>
</organism>
<evidence type="ECO:0000256" key="7">
    <source>
        <dbReference type="ARBA" id="ARBA00022771"/>
    </source>
</evidence>
<dbReference type="GO" id="GO:0005634">
    <property type="term" value="C:nucleus"/>
    <property type="evidence" value="ECO:0007669"/>
    <property type="project" value="UniProtKB-SubCell"/>
</dbReference>
<dbReference type="GO" id="GO:0030154">
    <property type="term" value="P:cell differentiation"/>
    <property type="evidence" value="ECO:0007669"/>
    <property type="project" value="UniProtKB-KW"/>
</dbReference>
<feature type="domain" description="C2H2-type" evidence="16">
    <location>
        <begin position="261"/>
        <end position="288"/>
    </location>
</feature>
<evidence type="ECO:0000256" key="13">
    <source>
        <dbReference type="ARBA" id="ARBA00023163"/>
    </source>
</evidence>
<dbReference type="SUPFAM" id="SSF57667">
    <property type="entry name" value="beta-beta-alpha zinc fingers"/>
    <property type="match status" value="3"/>
</dbReference>
<evidence type="ECO:0000259" key="16">
    <source>
        <dbReference type="PROSITE" id="PS50157"/>
    </source>
</evidence>
<dbReference type="AlphaFoldDB" id="A0A315VAV0"/>
<dbReference type="InterPro" id="IPR013087">
    <property type="entry name" value="Znf_C2H2_type"/>
</dbReference>
<dbReference type="OrthoDB" id="5062908at2759"/>
<feature type="domain" description="C2H2-type" evidence="16">
    <location>
        <begin position="345"/>
        <end position="372"/>
    </location>
</feature>
<dbReference type="PANTHER" id="PTHR24394">
    <property type="entry name" value="ZINC FINGER PROTEIN"/>
    <property type="match status" value="1"/>
</dbReference>
<dbReference type="FunFam" id="3.30.160.60:FF:000251">
    <property type="entry name" value="FEZ family zinc finger 2"/>
    <property type="match status" value="1"/>
</dbReference>
<dbReference type="STRING" id="33528.ENSGAFP00000004054"/>
<keyword evidence="7 15" id="KW-0863">Zinc-finger</keyword>
<keyword evidence="5" id="KW-0479">Metal-binding</keyword>
<dbReference type="PROSITE" id="PS00028">
    <property type="entry name" value="ZINC_FINGER_C2H2_1"/>
    <property type="match status" value="6"/>
</dbReference>
<evidence type="ECO:0000256" key="5">
    <source>
        <dbReference type="ARBA" id="ARBA00022723"/>
    </source>
</evidence>
<evidence type="ECO:0000256" key="6">
    <source>
        <dbReference type="ARBA" id="ARBA00022737"/>
    </source>
</evidence>
<dbReference type="GO" id="GO:0003677">
    <property type="term" value="F:DNA binding"/>
    <property type="evidence" value="ECO:0007669"/>
    <property type="project" value="UniProtKB-KW"/>
</dbReference>
<keyword evidence="18" id="KW-1185">Reference proteome</keyword>
<sequence length="435" mass="47461">MMDGSLCRPAGILGVPPATGSQPAGSDMITTGGSTKPLAFSIDRIMARTPEPKSIPLSTWFQTSPVGKPDVCPSSLHCMIPLVPLGYEAGHRLSISGLDPGHLDGSHLPAPVDILGFGLNYRTQQEDSVVSQSGGQYKLFRPRVVNQSSLSTVGTMCYLNCTGDGGACAPPAGLVNLHPMASYFLTARHKALIAEKSKQQGAERYSVSGVQAFKQLSPSQIQHYMKERDQMFTDKMFKGSPAAAAAARLSGSCSGSKPKVFTCEVCGKVFNAHYNLTRHMPVHTGARPFICKVCGKGFRQASTLCRHKIIHTQEKPHKCNQCGKAFNRSSTLNTHTRIHAGYKPFVCEFCGKGFHQKGNYKNHKLTHSGEKQFKCSICSKAFHQVYNLTFHMHTHNDKKPFTCPTCGKGFCRNFDLKKHIRKLHDPAGVPSPLQS</sequence>
<evidence type="ECO:0000256" key="2">
    <source>
        <dbReference type="ARBA" id="ARBA00006991"/>
    </source>
</evidence>
<dbReference type="SMART" id="SM00355">
    <property type="entry name" value="ZnF_C2H2"/>
    <property type="match status" value="6"/>
</dbReference>
<evidence type="ECO:0000256" key="3">
    <source>
        <dbReference type="ARBA" id="ARBA00022473"/>
    </source>
</evidence>
<keyword evidence="4" id="KW-0678">Repressor</keyword>
<dbReference type="GO" id="GO:0007399">
    <property type="term" value="P:nervous system development"/>
    <property type="evidence" value="ECO:0007669"/>
    <property type="project" value="UniProtKB-KW"/>
</dbReference>
<comment type="similarity">
    <text evidence="2">Belongs to the krueppel C2H2-type zinc-finger protein family.</text>
</comment>
<dbReference type="FunFam" id="3.30.160.60:FF:000194">
    <property type="entry name" value="Fez family zinc finger protein 2"/>
    <property type="match status" value="1"/>
</dbReference>
<dbReference type="GO" id="GO:0000981">
    <property type="term" value="F:DNA-binding transcription factor activity, RNA polymerase II-specific"/>
    <property type="evidence" value="ECO:0007669"/>
    <property type="project" value="TreeGrafter"/>
</dbReference>
<keyword evidence="13" id="KW-0804">Transcription</keyword>
<dbReference type="EMBL" id="NHOQ01002041">
    <property type="protein sequence ID" value="PWA19948.1"/>
    <property type="molecule type" value="Genomic_DNA"/>
</dbReference>
<feature type="domain" description="C2H2-type" evidence="16">
    <location>
        <begin position="373"/>
        <end position="400"/>
    </location>
</feature>
<evidence type="ECO:0000313" key="18">
    <source>
        <dbReference type="Proteomes" id="UP000250572"/>
    </source>
</evidence>
<dbReference type="FunFam" id="3.30.160.60:FF:000863">
    <property type="entry name" value="fez family zinc finger protein 2"/>
    <property type="match status" value="1"/>
</dbReference>
<dbReference type="Gene3D" id="3.30.160.60">
    <property type="entry name" value="Classic Zinc Finger"/>
    <property type="match status" value="6"/>
</dbReference>
<evidence type="ECO:0000256" key="15">
    <source>
        <dbReference type="PROSITE-ProRule" id="PRU00042"/>
    </source>
</evidence>
<dbReference type="Pfam" id="PF00096">
    <property type="entry name" value="zf-C2H2"/>
    <property type="match status" value="5"/>
</dbReference>
<evidence type="ECO:0000256" key="4">
    <source>
        <dbReference type="ARBA" id="ARBA00022491"/>
    </source>
</evidence>
<evidence type="ECO:0000256" key="1">
    <source>
        <dbReference type="ARBA" id="ARBA00004123"/>
    </source>
</evidence>
<dbReference type="PROSITE" id="PS50157">
    <property type="entry name" value="ZINC_FINGER_C2H2_2"/>
    <property type="match status" value="6"/>
</dbReference>
<evidence type="ECO:0000313" key="17">
    <source>
        <dbReference type="EMBL" id="PWA19948.1"/>
    </source>
</evidence>
<keyword evidence="11" id="KW-0805">Transcription regulation</keyword>
<dbReference type="Proteomes" id="UP000250572">
    <property type="component" value="Unassembled WGS sequence"/>
</dbReference>
<reference evidence="17 18" key="1">
    <citation type="journal article" date="2018" name="G3 (Bethesda)">
        <title>A High-Quality Reference Genome for the Invasive Mosquitofish Gambusia affinis Using a Chicago Library.</title>
        <authorList>
            <person name="Hoffberg S.L."/>
            <person name="Troendle N.J."/>
            <person name="Glenn T.C."/>
            <person name="Mahmud O."/>
            <person name="Louha S."/>
            <person name="Chalopin D."/>
            <person name="Bennetzen J.L."/>
            <person name="Mauricio R."/>
        </authorList>
    </citation>
    <scope>NUCLEOTIDE SEQUENCE [LARGE SCALE GENOMIC DNA]</scope>
    <source>
        <strain evidence="17">NE01/NJP1002.9</strain>
        <tissue evidence="17">Muscle</tissue>
    </source>
</reference>
<proteinExistence type="inferred from homology"/>
<dbReference type="Pfam" id="PF13912">
    <property type="entry name" value="zf-C2H2_6"/>
    <property type="match status" value="1"/>
</dbReference>
<keyword evidence="14" id="KW-0539">Nucleus</keyword>
<keyword evidence="3" id="KW-0217">Developmental protein</keyword>
<evidence type="ECO:0000256" key="11">
    <source>
        <dbReference type="ARBA" id="ARBA00023015"/>
    </source>
</evidence>
<dbReference type="FunFam" id="3.30.160.60:FF:000103">
    <property type="entry name" value="FEZ family zinc finger 1"/>
    <property type="match status" value="1"/>
</dbReference>
<keyword evidence="9" id="KW-0862">Zinc</keyword>
<dbReference type="FunFam" id="3.30.160.60:FF:000164">
    <property type="entry name" value="Fez family zinc finger protein 2"/>
    <property type="match status" value="1"/>
</dbReference>
<evidence type="ECO:0000256" key="12">
    <source>
        <dbReference type="ARBA" id="ARBA00023125"/>
    </source>
</evidence>
<comment type="caution">
    <text evidence="17">The sequence shown here is derived from an EMBL/GenBank/DDBJ whole genome shotgun (WGS) entry which is preliminary data.</text>
</comment>
<feature type="domain" description="C2H2-type" evidence="16">
    <location>
        <begin position="401"/>
        <end position="424"/>
    </location>
</feature>
<keyword evidence="12" id="KW-0238">DNA-binding</keyword>
<comment type="subcellular location">
    <subcellularLocation>
        <location evidence="1">Nucleus</location>
    </subcellularLocation>
</comment>
<feature type="domain" description="C2H2-type" evidence="16">
    <location>
        <begin position="289"/>
        <end position="316"/>
    </location>
</feature>
<dbReference type="InterPro" id="IPR036236">
    <property type="entry name" value="Znf_C2H2_sf"/>
</dbReference>
<keyword evidence="10" id="KW-0524">Neurogenesis</keyword>
<keyword evidence="6" id="KW-0677">Repeat</keyword>